<evidence type="ECO:0000256" key="3">
    <source>
        <dbReference type="ARBA" id="ARBA00022763"/>
    </source>
</evidence>
<dbReference type="SMART" id="SM00478">
    <property type="entry name" value="ENDO3c"/>
    <property type="match status" value="1"/>
</dbReference>
<dbReference type="InterPro" id="IPR011257">
    <property type="entry name" value="DNA_glycosylase"/>
</dbReference>
<dbReference type="PANTHER" id="PTHR43003">
    <property type="entry name" value="DNA-3-METHYLADENINE GLYCOSYLASE"/>
    <property type="match status" value="1"/>
</dbReference>
<dbReference type="InterPro" id="IPR003265">
    <property type="entry name" value="HhH-GPD_domain"/>
</dbReference>
<sequence>MMKIMESPISFEGENFNTICDLLAERDNNFRNVITRYGYPPIWKRDNTFEAIVHIILEQQVSLASALAHLNKLKERVGEITPSSILALTDDEMRNNFISRQKAKYIRGVARAILNRELDLNTLSKLSDDEVRGQLIKLKGIGNWTIDIYLMLVLQRSDIFPIGDLAIVTAIKKLKNLGQNMSNENLLRIADSWKPYRTVATMILWHFYLSTSKS</sequence>
<dbReference type="SUPFAM" id="SSF48150">
    <property type="entry name" value="DNA-glycosylase"/>
    <property type="match status" value="1"/>
</dbReference>
<dbReference type="InterPro" id="IPR051912">
    <property type="entry name" value="Alkylbase_DNA_Glycosylase/TA"/>
</dbReference>
<proteinExistence type="predicted"/>
<dbReference type="PANTHER" id="PTHR43003:SF5">
    <property type="entry name" value="DNA-3-METHYLADENINE GLYCOSYLASE"/>
    <property type="match status" value="1"/>
</dbReference>
<organism evidence="6 7">
    <name type="scientific">Sphingobacterium corticis</name>
    <dbReference type="NCBI Taxonomy" id="1812823"/>
    <lineage>
        <taxon>Bacteria</taxon>
        <taxon>Pseudomonadati</taxon>
        <taxon>Bacteroidota</taxon>
        <taxon>Sphingobacteriia</taxon>
        <taxon>Sphingobacteriales</taxon>
        <taxon>Sphingobacteriaceae</taxon>
        <taxon>Sphingobacterium</taxon>
    </lineage>
</organism>
<dbReference type="RefSeq" id="WP_380868307.1">
    <property type="nucleotide sequence ID" value="NZ_JBHUMA010000004.1"/>
</dbReference>
<dbReference type="Pfam" id="PF00730">
    <property type="entry name" value="HhH-GPD"/>
    <property type="match status" value="1"/>
</dbReference>
<comment type="catalytic activity">
    <reaction evidence="1">
        <text>Hydrolysis of alkylated DNA, releasing 3-methyladenine, 3-methylguanine, 7-methylguanine and 7-methyladenine.</text>
        <dbReference type="EC" id="3.2.2.21"/>
    </reaction>
</comment>
<dbReference type="EC" id="3.2.2.21" evidence="2"/>
<comment type="caution">
    <text evidence="6">The sequence shown here is derived from an EMBL/GenBank/DDBJ whole genome shotgun (WGS) entry which is preliminary data.</text>
</comment>
<dbReference type="Gene3D" id="1.10.1670.40">
    <property type="match status" value="1"/>
</dbReference>
<reference evidence="7" key="1">
    <citation type="journal article" date="2019" name="Int. J. Syst. Evol. Microbiol.">
        <title>The Global Catalogue of Microorganisms (GCM) 10K type strain sequencing project: providing services to taxonomists for standard genome sequencing and annotation.</title>
        <authorList>
            <consortium name="The Broad Institute Genomics Platform"/>
            <consortium name="The Broad Institute Genome Sequencing Center for Infectious Disease"/>
            <person name="Wu L."/>
            <person name="Ma J."/>
        </authorList>
    </citation>
    <scope>NUCLEOTIDE SEQUENCE [LARGE SCALE GENOMIC DNA]</scope>
    <source>
        <strain evidence="7">KCTC 42248</strain>
    </source>
</reference>
<protein>
    <recommendedName>
        <fullName evidence="2">DNA-3-methyladenine glycosylase II</fullName>
        <ecNumber evidence="2">3.2.2.21</ecNumber>
    </recommendedName>
</protein>
<dbReference type="CDD" id="cd00056">
    <property type="entry name" value="ENDO3c"/>
    <property type="match status" value="1"/>
</dbReference>
<evidence type="ECO:0000256" key="2">
    <source>
        <dbReference type="ARBA" id="ARBA00012000"/>
    </source>
</evidence>
<dbReference type="Proteomes" id="UP001597393">
    <property type="component" value="Unassembled WGS sequence"/>
</dbReference>
<keyword evidence="7" id="KW-1185">Reference proteome</keyword>
<dbReference type="Gene3D" id="1.10.340.30">
    <property type="entry name" value="Hypothetical protein, domain 2"/>
    <property type="match status" value="1"/>
</dbReference>
<feature type="domain" description="HhH-GPD" evidence="5">
    <location>
        <begin position="57"/>
        <end position="209"/>
    </location>
</feature>
<gene>
    <name evidence="6" type="ORF">ACFSQ3_05635</name>
</gene>
<evidence type="ECO:0000256" key="1">
    <source>
        <dbReference type="ARBA" id="ARBA00000086"/>
    </source>
</evidence>
<accession>A0ABW5NIE9</accession>
<evidence type="ECO:0000313" key="7">
    <source>
        <dbReference type="Proteomes" id="UP001597393"/>
    </source>
</evidence>
<keyword evidence="4" id="KW-0234">DNA repair</keyword>
<evidence type="ECO:0000256" key="4">
    <source>
        <dbReference type="ARBA" id="ARBA00023204"/>
    </source>
</evidence>
<evidence type="ECO:0000313" key="6">
    <source>
        <dbReference type="EMBL" id="MFD2598428.1"/>
    </source>
</evidence>
<name>A0ABW5NIE9_9SPHI</name>
<evidence type="ECO:0000259" key="5">
    <source>
        <dbReference type="SMART" id="SM00478"/>
    </source>
</evidence>
<keyword evidence="3" id="KW-0227">DNA damage</keyword>
<dbReference type="EMBL" id="JBHUMA010000004">
    <property type="protein sequence ID" value="MFD2598428.1"/>
    <property type="molecule type" value="Genomic_DNA"/>
</dbReference>